<evidence type="ECO:0000256" key="2">
    <source>
        <dbReference type="ARBA" id="ARBA00022448"/>
    </source>
</evidence>
<comment type="subcellular location">
    <subcellularLocation>
        <location evidence="1 9">Cell inner membrane</location>
        <topology evidence="1 9">Multi-pass membrane protein</topology>
    </subcellularLocation>
</comment>
<accession>A0ABV1N207</accession>
<proteinExistence type="inferred from homology"/>
<comment type="subunit">
    <text evidence="9">The complex comprises the extracytoplasmic solute receptor protein and the two transmembrane proteins.</text>
</comment>
<evidence type="ECO:0000256" key="9">
    <source>
        <dbReference type="RuleBase" id="RU369079"/>
    </source>
</evidence>
<evidence type="ECO:0000256" key="6">
    <source>
        <dbReference type="ARBA" id="ARBA00022989"/>
    </source>
</evidence>
<dbReference type="PANTHER" id="PTHR35011:SF4">
    <property type="entry name" value="SLL1102 PROTEIN"/>
    <property type="match status" value="1"/>
</dbReference>
<feature type="transmembrane region" description="Helical" evidence="9">
    <location>
        <begin position="129"/>
        <end position="152"/>
    </location>
</feature>
<evidence type="ECO:0000256" key="5">
    <source>
        <dbReference type="ARBA" id="ARBA00022692"/>
    </source>
</evidence>
<keyword evidence="7 9" id="KW-0472">Membrane</keyword>
<feature type="transmembrane region" description="Helical" evidence="9">
    <location>
        <begin position="90"/>
        <end position="109"/>
    </location>
</feature>
<evidence type="ECO:0000256" key="8">
    <source>
        <dbReference type="ARBA" id="ARBA00038436"/>
    </source>
</evidence>
<evidence type="ECO:0000256" key="7">
    <source>
        <dbReference type="ARBA" id="ARBA00023136"/>
    </source>
</evidence>
<protein>
    <recommendedName>
        <fullName evidence="9">TRAP transporter small permease protein</fullName>
    </recommendedName>
</protein>
<evidence type="ECO:0000256" key="4">
    <source>
        <dbReference type="ARBA" id="ARBA00022519"/>
    </source>
</evidence>
<evidence type="ECO:0000256" key="3">
    <source>
        <dbReference type="ARBA" id="ARBA00022475"/>
    </source>
</evidence>
<feature type="transmembrane region" description="Helical" evidence="9">
    <location>
        <begin position="12"/>
        <end position="33"/>
    </location>
</feature>
<keyword evidence="3" id="KW-1003">Cell membrane</keyword>
<keyword evidence="4 9" id="KW-0997">Cell inner membrane</keyword>
<keyword evidence="6 9" id="KW-1133">Transmembrane helix</keyword>
<comment type="function">
    <text evidence="9">Part of the tripartite ATP-independent periplasmic (TRAP) transport system.</text>
</comment>
<keyword evidence="12" id="KW-1185">Reference proteome</keyword>
<dbReference type="Pfam" id="PF04290">
    <property type="entry name" value="DctQ"/>
    <property type="match status" value="1"/>
</dbReference>
<gene>
    <name evidence="11" type="ORF">ABE957_03545</name>
</gene>
<organism evidence="11 12">
    <name type="scientific">Halomonas pelophila</name>
    <dbReference type="NCBI Taxonomy" id="3151122"/>
    <lineage>
        <taxon>Bacteria</taxon>
        <taxon>Pseudomonadati</taxon>
        <taxon>Pseudomonadota</taxon>
        <taxon>Gammaproteobacteria</taxon>
        <taxon>Oceanospirillales</taxon>
        <taxon>Halomonadaceae</taxon>
        <taxon>Halomonas</taxon>
    </lineage>
</organism>
<keyword evidence="5 9" id="KW-0812">Transmembrane</keyword>
<evidence type="ECO:0000259" key="10">
    <source>
        <dbReference type="Pfam" id="PF04290"/>
    </source>
</evidence>
<evidence type="ECO:0000256" key="1">
    <source>
        <dbReference type="ARBA" id="ARBA00004429"/>
    </source>
</evidence>
<name>A0ABV1N207_9GAMM</name>
<comment type="caution">
    <text evidence="11">The sequence shown here is derived from an EMBL/GenBank/DDBJ whole genome shotgun (WGS) entry which is preliminary data.</text>
</comment>
<feature type="transmembrane region" description="Helical" evidence="9">
    <location>
        <begin position="45"/>
        <end position="69"/>
    </location>
</feature>
<evidence type="ECO:0000313" key="11">
    <source>
        <dbReference type="EMBL" id="MEQ6887752.1"/>
    </source>
</evidence>
<dbReference type="PANTHER" id="PTHR35011">
    <property type="entry name" value="2,3-DIKETO-L-GULONATE TRAP TRANSPORTER SMALL PERMEASE PROTEIN YIAM"/>
    <property type="match status" value="1"/>
</dbReference>
<reference evidence="11 12" key="1">
    <citation type="submission" date="2024-05" db="EMBL/GenBank/DDBJ databases">
        <title>Halomonas sp. CS7 16S ribosomal RNA gene Genome sequencing and assembly.</title>
        <authorList>
            <person name="Yook S."/>
        </authorList>
    </citation>
    <scope>NUCLEOTIDE SEQUENCE [LARGE SCALE GENOMIC DNA]</scope>
    <source>
        <strain evidence="11 12">CS7</strain>
    </source>
</reference>
<sequence length="168" mass="18344">MISKAFDKIINVIAETMGLIGSLLILYCMIFGVTDVFLRYVLNSASQWIGATIQAAMVLIACMGGAYALKHGSFIKLDLFYEKFSARKKAICDIITSSLTFAFLGVLIWKGTDAALMSIKFNQTTPTAIPIPIYPVKTVIPLAACVVLLIVIQQFVQDVKTVIKGSKE</sequence>
<dbReference type="Proteomes" id="UP001472978">
    <property type="component" value="Unassembled WGS sequence"/>
</dbReference>
<dbReference type="InterPro" id="IPR007387">
    <property type="entry name" value="TRAP_DctQ"/>
</dbReference>
<evidence type="ECO:0000313" key="12">
    <source>
        <dbReference type="Proteomes" id="UP001472978"/>
    </source>
</evidence>
<feature type="domain" description="Tripartite ATP-independent periplasmic transporters DctQ component" evidence="10">
    <location>
        <begin position="30"/>
        <end position="160"/>
    </location>
</feature>
<dbReference type="RefSeq" id="WP_349757309.1">
    <property type="nucleotide sequence ID" value="NZ_JBEGCI010000003.1"/>
</dbReference>
<comment type="similarity">
    <text evidence="8 9">Belongs to the TRAP transporter small permease family.</text>
</comment>
<dbReference type="EMBL" id="JBEGCI010000003">
    <property type="protein sequence ID" value="MEQ6887752.1"/>
    <property type="molecule type" value="Genomic_DNA"/>
</dbReference>
<keyword evidence="2 9" id="KW-0813">Transport</keyword>
<dbReference type="InterPro" id="IPR055348">
    <property type="entry name" value="DctQ"/>
</dbReference>